<dbReference type="AlphaFoldDB" id="A0A4Y2SZ63"/>
<dbReference type="Proteomes" id="UP000499080">
    <property type="component" value="Unassembled WGS sequence"/>
</dbReference>
<dbReference type="EMBL" id="BGPR01024249">
    <property type="protein sequence ID" value="GBN92175.1"/>
    <property type="molecule type" value="Genomic_DNA"/>
</dbReference>
<name>A0A4Y2SZ63_ARAVE</name>
<comment type="caution">
    <text evidence="2">The sequence shown here is derived from an EMBL/GenBank/DDBJ whole genome shotgun (WGS) entry which is preliminary data.</text>
</comment>
<organism evidence="2 3">
    <name type="scientific">Araneus ventricosus</name>
    <name type="common">Orbweaver spider</name>
    <name type="synonym">Epeira ventricosa</name>
    <dbReference type="NCBI Taxonomy" id="182803"/>
    <lineage>
        <taxon>Eukaryota</taxon>
        <taxon>Metazoa</taxon>
        <taxon>Ecdysozoa</taxon>
        <taxon>Arthropoda</taxon>
        <taxon>Chelicerata</taxon>
        <taxon>Arachnida</taxon>
        <taxon>Araneae</taxon>
        <taxon>Araneomorphae</taxon>
        <taxon>Entelegynae</taxon>
        <taxon>Araneoidea</taxon>
        <taxon>Araneidae</taxon>
        <taxon>Araneus</taxon>
    </lineage>
</organism>
<feature type="region of interest" description="Disordered" evidence="1">
    <location>
        <begin position="79"/>
        <end position="102"/>
    </location>
</feature>
<sequence>MTSYAFVTSLHSPHCREVCEKHFNDDDIARVTAFYKESTGETLIAKLKKPRLKEAILTSRFEATRGLFWDGPRNFEPLSDDEDDTRAVTPSPNFQATSTGGRLPTTSDLACNTTDLQWNRVSNLEPSGPKAETLSLCHRDLEALGEEEKSGSGVAYLRILLWFGLRSLFIGSQRHVTSLASE</sequence>
<evidence type="ECO:0000313" key="3">
    <source>
        <dbReference type="Proteomes" id="UP000499080"/>
    </source>
</evidence>
<evidence type="ECO:0000313" key="2">
    <source>
        <dbReference type="EMBL" id="GBN92175.1"/>
    </source>
</evidence>
<protein>
    <submittedName>
        <fullName evidence="2">Uncharacterized protein</fullName>
    </submittedName>
</protein>
<feature type="compositionally biased region" description="Polar residues" evidence="1">
    <location>
        <begin position="88"/>
        <end position="102"/>
    </location>
</feature>
<accession>A0A4Y2SZ63</accession>
<reference evidence="2 3" key="1">
    <citation type="journal article" date="2019" name="Sci. Rep.">
        <title>Orb-weaving spider Araneus ventricosus genome elucidates the spidroin gene catalogue.</title>
        <authorList>
            <person name="Kono N."/>
            <person name="Nakamura H."/>
            <person name="Ohtoshi R."/>
            <person name="Moran D.A.P."/>
            <person name="Shinohara A."/>
            <person name="Yoshida Y."/>
            <person name="Fujiwara M."/>
            <person name="Mori M."/>
            <person name="Tomita M."/>
            <person name="Arakawa K."/>
        </authorList>
    </citation>
    <scope>NUCLEOTIDE SEQUENCE [LARGE SCALE GENOMIC DNA]</scope>
</reference>
<dbReference type="OrthoDB" id="5985073at2759"/>
<keyword evidence="3" id="KW-1185">Reference proteome</keyword>
<evidence type="ECO:0000256" key="1">
    <source>
        <dbReference type="SAM" id="MobiDB-lite"/>
    </source>
</evidence>
<proteinExistence type="predicted"/>
<gene>
    <name evidence="2" type="ORF">AVEN_261977_1</name>
</gene>